<gene>
    <name evidence="2" type="ORF">H0H81_010000</name>
</gene>
<feature type="compositionally biased region" description="Low complexity" evidence="1">
    <location>
        <begin position="21"/>
        <end position="36"/>
    </location>
</feature>
<evidence type="ECO:0000313" key="3">
    <source>
        <dbReference type="Proteomes" id="UP000717328"/>
    </source>
</evidence>
<feature type="compositionally biased region" description="Polar residues" evidence="1">
    <location>
        <begin position="674"/>
        <end position="688"/>
    </location>
</feature>
<feature type="compositionally biased region" description="Low complexity" evidence="1">
    <location>
        <begin position="221"/>
        <end position="233"/>
    </location>
</feature>
<feature type="compositionally biased region" description="Polar residues" evidence="1">
    <location>
        <begin position="92"/>
        <end position="102"/>
    </location>
</feature>
<feature type="compositionally biased region" description="Polar residues" evidence="1">
    <location>
        <begin position="65"/>
        <end position="78"/>
    </location>
</feature>
<feature type="compositionally biased region" description="Polar residues" evidence="1">
    <location>
        <begin position="112"/>
        <end position="130"/>
    </location>
</feature>
<feature type="compositionally biased region" description="Basic and acidic residues" evidence="1">
    <location>
        <begin position="430"/>
        <end position="466"/>
    </location>
</feature>
<organism evidence="2 3">
    <name type="scientific">Sphagnurus paluster</name>
    <dbReference type="NCBI Taxonomy" id="117069"/>
    <lineage>
        <taxon>Eukaryota</taxon>
        <taxon>Fungi</taxon>
        <taxon>Dikarya</taxon>
        <taxon>Basidiomycota</taxon>
        <taxon>Agaricomycotina</taxon>
        <taxon>Agaricomycetes</taxon>
        <taxon>Agaricomycetidae</taxon>
        <taxon>Agaricales</taxon>
        <taxon>Tricholomatineae</taxon>
        <taxon>Lyophyllaceae</taxon>
        <taxon>Sphagnurus</taxon>
    </lineage>
</organism>
<comment type="caution">
    <text evidence="2">The sequence shown here is derived from an EMBL/GenBank/DDBJ whole genome shotgun (WGS) entry which is preliminary data.</text>
</comment>
<feature type="compositionally biased region" description="Polar residues" evidence="1">
    <location>
        <begin position="180"/>
        <end position="220"/>
    </location>
</feature>
<dbReference type="Proteomes" id="UP000717328">
    <property type="component" value="Unassembled WGS sequence"/>
</dbReference>
<sequence length="699" mass="74732">MGIGQKMKDFFEEHALPPKEPNAGQTNQNPNTGGTTYNAPGASIGKEDRTQANHTQADRAHDPNVNRNVTSRVSPNTGQGIGPSHHHEEPRNTTAQVGNVSGANHGVAGNANYGQSGDVSGNRNVQTPGTSGIDRNDQRIGDNTSQGTANVRSGLDQNTGGTNQSTLSDSSQDYEKSGASGYQTLQNQAPTTSQQAASIGKNDNTVSAFGSAEQNKTAVDSSKSNSGQGSGSSHPDEPRDGRVGGAQSVVSGKEAEPGSHQHHQHHSHLGGAAPGPAIGRRAEDSALAQPVANQTHQQATQEWDRRNGEDSARERHHDNPLRHDHHHNDQPVVAEHRRDEEQYGNGTASQDPNHPLSSSGAQQRPESQGKQEPSGAYREDNGIDSNQNKARANEGSMNEQSDQFGGRAISSQDDPTGGGMQQVQAPPSVLRERDPVREVDDNKENTGREFLHDVQGESETRRETRGRQGNGSGNERSGDNDTGSQAGTSNVGHDAAQSDPRLSDTDRPIRGENKLDEMRSKAQGIFGDYSVKTQGGPQRDQGDQDNKQNTGPEFLHDVHGEGKARRESEREQGNGFGNERSGDTGSQAGVNNFAHEAPQSDPRPRDTDRPVRSENRVDEMRSKAQGIFGDYSVDTQGGPQRDQGEQNGRHDQNDQSRTGGIFADVRDNDRLQGNGASDGQDRSNSGTASGMAVPTVYTV</sequence>
<feature type="region of interest" description="Disordered" evidence="1">
    <location>
        <begin position="1"/>
        <end position="699"/>
    </location>
</feature>
<proteinExistence type="predicted"/>
<reference evidence="2" key="2">
    <citation type="submission" date="2021-10" db="EMBL/GenBank/DDBJ databases">
        <title>Phylogenomics reveals ancestral predisposition of the termite-cultivated fungus Termitomyces towards a domesticated lifestyle.</title>
        <authorList>
            <person name="Auxier B."/>
            <person name="Grum-Grzhimaylo A."/>
            <person name="Cardenas M.E."/>
            <person name="Lodge J.D."/>
            <person name="Laessoe T."/>
            <person name="Pedersen O."/>
            <person name="Smith M.E."/>
            <person name="Kuyper T.W."/>
            <person name="Franco-Molano E.A."/>
            <person name="Baroni T.J."/>
            <person name="Aanen D.K."/>
        </authorList>
    </citation>
    <scope>NUCLEOTIDE SEQUENCE</scope>
    <source>
        <strain evidence="2">D49</strain>
    </source>
</reference>
<feature type="compositionally biased region" description="Basic and acidic residues" evidence="1">
    <location>
        <begin position="501"/>
        <end position="520"/>
    </location>
</feature>
<accession>A0A9P7GKQ3</accession>
<dbReference type="EMBL" id="JABCKI010000304">
    <property type="protein sequence ID" value="KAG5651065.1"/>
    <property type="molecule type" value="Genomic_DNA"/>
</dbReference>
<feature type="compositionally biased region" description="Basic and acidic residues" evidence="1">
    <location>
        <begin position="302"/>
        <end position="341"/>
    </location>
</feature>
<feature type="compositionally biased region" description="Low complexity" evidence="1">
    <location>
        <begin position="270"/>
        <end position="279"/>
    </location>
</feature>
<keyword evidence="3" id="KW-1185">Reference proteome</keyword>
<evidence type="ECO:0000313" key="2">
    <source>
        <dbReference type="EMBL" id="KAG5651065.1"/>
    </source>
</evidence>
<feature type="compositionally biased region" description="Basic and acidic residues" evidence="1">
    <location>
        <begin position="554"/>
        <end position="572"/>
    </location>
</feature>
<feature type="compositionally biased region" description="Basic and acidic residues" evidence="1">
    <location>
        <begin position="1"/>
        <end position="17"/>
    </location>
</feature>
<protein>
    <submittedName>
        <fullName evidence="2">Uncharacterized protein</fullName>
    </submittedName>
</protein>
<name>A0A9P7GKQ3_9AGAR</name>
<dbReference type="AlphaFoldDB" id="A0A9P7GKQ3"/>
<feature type="compositionally biased region" description="Polar residues" evidence="1">
    <location>
        <begin position="480"/>
        <end position="491"/>
    </location>
</feature>
<feature type="compositionally biased region" description="Basic and acidic residues" evidence="1">
    <location>
        <begin position="45"/>
        <end position="64"/>
    </location>
</feature>
<feature type="compositionally biased region" description="Polar residues" evidence="1">
    <location>
        <begin position="291"/>
        <end position="301"/>
    </location>
</feature>
<feature type="compositionally biased region" description="Basic and acidic residues" evidence="1">
    <location>
        <begin position="642"/>
        <end position="654"/>
    </location>
</feature>
<feature type="compositionally biased region" description="Polar residues" evidence="1">
    <location>
        <begin position="344"/>
        <end position="371"/>
    </location>
</feature>
<feature type="compositionally biased region" description="Polar residues" evidence="1">
    <location>
        <begin position="383"/>
        <end position="414"/>
    </location>
</feature>
<reference evidence="2" key="1">
    <citation type="submission" date="2021-02" db="EMBL/GenBank/DDBJ databases">
        <authorList>
            <person name="Nieuwenhuis M."/>
            <person name="Van De Peppel L.J.J."/>
        </authorList>
    </citation>
    <scope>NUCLEOTIDE SEQUENCE</scope>
    <source>
        <strain evidence="2">D49</strain>
    </source>
</reference>
<feature type="compositionally biased region" description="Basic and acidic residues" evidence="1">
    <location>
        <begin position="602"/>
        <end position="622"/>
    </location>
</feature>
<feature type="compositionally biased region" description="Polar residues" evidence="1">
    <location>
        <begin position="141"/>
        <end position="171"/>
    </location>
</feature>
<evidence type="ECO:0000256" key="1">
    <source>
        <dbReference type="SAM" id="MobiDB-lite"/>
    </source>
</evidence>